<feature type="binding site" evidence="4">
    <location>
        <begin position="35"/>
        <end position="41"/>
    </location>
    <ligand>
        <name>GTP</name>
        <dbReference type="ChEBI" id="CHEBI:37565"/>
    </ligand>
</feature>
<evidence type="ECO:0000256" key="5">
    <source>
        <dbReference type="PIRSR" id="PIRSR601019-2"/>
    </source>
</evidence>
<evidence type="ECO:0000256" key="3">
    <source>
        <dbReference type="ARBA" id="ARBA00023224"/>
    </source>
</evidence>
<dbReference type="GO" id="GO:0005525">
    <property type="term" value="F:GTP binding"/>
    <property type="evidence" value="ECO:0007669"/>
    <property type="project" value="UniProtKB-KW"/>
</dbReference>
<dbReference type="InterPro" id="IPR001019">
    <property type="entry name" value="Gprotein_alpha_su"/>
</dbReference>
<dbReference type="PANTHER" id="PTHR10218:SF243">
    <property type="entry name" value="GUANINE NUCLEOTIDE-BINDING PROTEIN ALPHA-7 SUBUNIT"/>
    <property type="match status" value="1"/>
</dbReference>
<dbReference type="Gene3D" id="3.40.50.300">
    <property type="entry name" value="P-loop containing nucleotide triphosphate hydrolases"/>
    <property type="match status" value="1"/>
</dbReference>
<dbReference type="SUPFAM" id="SSF47895">
    <property type="entry name" value="Transducin (alpha subunit), insertion domain"/>
    <property type="match status" value="1"/>
</dbReference>
<dbReference type="GO" id="GO:0001664">
    <property type="term" value="F:G protein-coupled receptor binding"/>
    <property type="evidence" value="ECO:0007669"/>
    <property type="project" value="TreeGrafter"/>
</dbReference>
<keyword evidence="1 4" id="KW-0547">Nucleotide-binding</keyword>
<dbReference type="GO" id="GO:0005737">
    <property type="term" value="C:cytoplasm"/>
    <property type="evidence" value="ECO:0007669"/>
    <property type="project" value="TreeGrafter"/>
</dbReference>
<evidence type="ECO:0000256" key="2">
    <source>
        <dbReference type="ARBA" id="ARBA00023134"/>
    </source>
</evidence>
<dbReference type="Proteomes" id="UP000887564">
    <property type="component" value="Unplaced"/>
</dbReference>
<accession>A0A914RLE5</accession>
<organism evidence="6 7">
    <name type="scientific">Parascaris equorum</name>
    <name type="common">Equine roundworm</name>
    <dbReference type="NCBI Taxonomy" id="6256"/>
    <lineage>
        <taxon>Eukaryota</taxon>
        <taxon>Metazoa</taxon>
        <taxon>Ecdysozoa</taxon>
        <taxon>Nematoda</taxon>
        <taxon>Chromadorea</taxon>
        <taxon>Rhabditida</taxon>
        <taxon>Spirurina</taxon>
        <taxon>Ascaridomorpha</taxon>
        <taxon>Ascaridoidea</taxon>
        <taxon>Ascarididae</taxon>
        <taxon>Parascaris</taxon>
    </lineage>
</organism>
<dbReference type="Gene3D" id="1.10.400.10">
    <property type="entry name" value="GI Alpha 1, domain 2-like"/>
    <property type="match status" value="1"/>
</dbReference>
<protein>
    <submittedName>
        <fullName evidence="7">Uncharacterized protein</fullName>
    </submittedName>
</protein>
<reference evidence="7" key="1">
    <citation type="submission" date="2022-11" db="UniProtKB">
        <authorList>
            <consortium name="WormBaseParasite"/>
        </authorList>
    </citation>
    <scope>IDENTIFICATION</scope>
</reference>
<keyword evidence="5" id="KW-0479">Metal-binding</keyword>
<feature type="binding site" evidence="5">
    <location>
        <position position="41"/>
    </location>
    <ligand>
        <name>Mg(2+)</name>
        <dbReference type="ChEBI" id="CHEBI:18420"/>
    </ligand>
</feature>
<evidence type="ECO:0000313" key="6">
    <source>
        <dbReference type="Proteomes" id="UP000887564"/>
    </source>
</evidence>
<dbReference type="GO" id="GO:0007188">
    <property type="term" value="P:adenylate cyclase-modulating G protein-coupled receptor signaling pathway"/>
    <property type="evidence" value="ECO:0007669"/>
    <property type="project" value="TreeGrafter"/>
</dbReference>
<proteinExistence type="predicted"/>
<dbReference type="GO" id="GO:0005834">
    <property type="term" value="C:heterotrimeric G-protein complex"/>
    <property type="evidence" value="ECO:0007669"/>
    <property type="project" value="TreeGrafter"/>
</dbReference>
<name>A0A914RLE5_PAREQ</name>
<evidence type="ECO:0000256" key="4">
    <source>
        <dbReference type="PIRSR" id="PIRSR601019-1"/>
    </source>
</evidence>
<dbReference type="PROSITE" id="PS51882">
    <property type="entry name" value="G_ALPHA"/>
    <property type="match status" value="1"/>
</dbReference>
<dbReference type="WBParaSite" id="PEQ_0000711101-mRNA-1">
    <property type="protein sequence ID" value="PEQ_0000711101-mRNA-1"/>
    <property type="gene ID" value="PEQ_0000711101"/>
</dbReference>
<keyword evidence="6" id="KW-1185">Reference proteome</keyword>
<keyword evidence="2 4" id="KW-0342">GTP-binding</keyword>
<dbReference type="InterPro" id="IPR027417">
    <property type="entry name" value="P-loop_NTPase"/>
</dbReference>
<dbReference type="AlphaFoldDB" id="A0A914RLE5"/>
<dbReference type="PANTHER" id="PTHR10218">
    <property type="entry name" value="GTP-BINDING PROTEIN ALPHA SUBUNIT"/>
    <property type="match status" value="1"/>
</dbReference>
<dbReference type="InterPro" id="IPR011025">
    <property type="entry name" value="GproteinA_insert"/>
</dbReference>
<evidence type="ECO:0000256" key="1">
    <source>
        <dbReference type="ARBA" id="ARBA00022741"/>
    </source>
</evidence>
<keyword evidence="3" id="KW-0807">Transducer</keyword>
<sequence length="77" mass="9006">MKNQGSRLWCSSRRFLDNLSRLSAPNYLPTEQDLLRTRVKTTGITEVLFELKGLTFSRRMDQLTAQSELRYGFQSFT</sequence>
<dbReference type="GO" id="GO:0046872">
    <property type="term" value="F:metal ion binding"/>
    <property type="evidence" value="ECO:0007669"/>
    <property type="project" value="UniProtKB-KW"/>
</dbReference>
<dbReference type="GO" id="GO:0003924">
    <property type="term" value="F:GTPase activity"/>
    <property type="evidence" value="ECO:0007669"/>
    <property type="project" value="InterPro"/>
</dbReference>
<keyword evidence="5" id="KW-0460">Magnesium</keyword>
<evidence type="ECO:0000313" key="7">
    <source>
        <dbReference type="WBParaSite" id="PEQ_0000711101-mRNA-1"/>
    </source>
</evidence>
<dbReference type="GO" id="GO:0031683">
    <property type="term" value="F:G-protein beta/gamma-subunit complex binding"/>
    <property type="evidence" value="ECO:0007669"/>
    <property type="project" value="InterPro"/>
</dbReference>